<protein>
    <submittedName>
        <fullName evidence="8">Monocyte to macrophage differentiation factor-like isoform X1</fullName>
    </submittedName>
</protein>
<feature type="transmembrane region" description="Helical" evidence="6">
    <location>
        <begin position="88"/>
        <end position="109"/>
    </location>
</feature>
<gene>
    <name evidence="8" type="primary">LOC106812030</name>
</gene>
<keyword evidence="4 6" id="KW-1133">Transmembrane helix</keyword>
<feature type="transmembrane region" description="Helical" evidence="6">
    <location>
        <begin position="56"/>
        <end position="76"/>
    </location>
</feature>
<evidence type="ECO:0000256" key="1">
    <source>
        <dbReference type="ARBA" id="ARBA00004141"/>
    </source>
</evidence>
<dbReference type="Pfam" id="PF03006">
    <property type="entry name" value="HlyIII"/>
    <property type="match status" value="1"/>
</dbReference>
<evidence type="ECO:0000256" key="2">
    <source>
        <dbReference type="ARBA" id="ARBA00007018"/>
    </source>
</evidence>
<dbReference type="GeneID" id="106812030"/>
<evidence type="ECO:0000256" key="6">
    <source>
        <dbReference type="SAM" id="Phobius"/>
    </source>
</evidence>
<organism evidence="7 8">
    <name type="scientific">Priapulus caudatus</name>
    <name type="common">Priapulid worm</name>
    <dbReference type="NCBI Taxonomy" id="37621"/>
    <lineage>
        <taxon>Eukaryota</taxon>
        <taxon>Metazoa</taxon>
        <taxon>Ecdysozoa</taxon>
        <taxon>Scalidophora</taxon>
        <taxon>Priapulida</taxon>
        <taxon>Priapulimorpha</taxon>
        <taxon>Priapulimorphida</taxon>
        <taxon>Priapulidae</taxon>
        <taxon>Priapulus</taxon>
    </lineage>
</organism>
<feature type="transmembrane region" description="Helical" evidence="6">
    <location>
        <begin position="23"/>
        <end position="44"/>
    </location>
</feature>
<proteinExistence type="inferred from homology"/>
<dbReference type="Proteomes" id="UP000695022">
    <property type="component" value="Unplaced"/>
</dbReference>
<name>A0ABM1EGE6_PRICU</name>
<feature type="transmembrane region" description="Helical" evidence="6">
    <location>
        <begin position="145"/>
        <end position="165"/>
    </location>
</feature>
<keyword evidence="3 6" id="KW-0812">Transmembrane</keyword>
<dbReference type="PANTHER" id="PTHR20855:SF3">
    <property type="entry name" value="LD03007P"/>
    <property type="match status" value="1"/>
</dbReference>
<keyword evidence="5 6" id="KW-0472">Membrane</keyword>
<evidence type="ECO:0000313" key="7">
    <source>
        <dbReference type="Proteomes" id="UP000695022"/>
    </source>
</evidence>
<comment type="subcellular location">
    <subcellularLocation>
        <location evidence="1">Membrane</location>
        <topology evidence="1">Multi-pass membrane protein</topology>
    </subcellularLocation>
</comment>
<dbReference type="PANTHER" id="PTHR20855">
    <property type="entry name" value="ADIPOR/PROGESTIN RECEPTOR-RELATED"/>
    <property type="match status" value="1"/>
</dbReference>
<sequence>MTRFMNYRANGNMAYVPTPFEHVANIVTHGIFIIPAAYCLFFMIERSQTPTQYFNALVYGGALIALFTMSTTWHTISYTGACRGCKDFFHIGDRAVIYIFIAASYTPWLTMKRVLSDGSQWVYLMWMLAFLGIVYQYTFHEKHKWLATLFYVGVSLVPGLGFAWMCTHDLSGVHEMALGGAFFLTGVVFFKSDGLVPFAHAIWHLFVVAGAACQLYAVCKYLMIPMATA</sequence>
<keyword evidence="7" id="KW-1185">Reference proteome</keyword>
<feature type="transmembrane region" description="Helical" evidence="6">
    <location>
        <begin position="172"/>
        <end position="190"/>
    </location>
</feature>
<evidence type="ECO:0000313" key="8">
    <source>
        <dbReference type="RefSeq" id="XP_014671267.1"/>
    </source>
</evidence>
<reference evidence="8" key="1">
    <citation type="submission" date="2025-08" db="UniProtKB">
        <authorList>
            <consortium name="RefSeq"/>
        </authorList>
    </citation>
    <scope>IDENTIFICATION</scope>
</reference>
<dbReference type="RefSeq" id="XP_014671267.1">
    <property type="nucleotide sequence ID" value="XM_014815781.1"/>
</dbReference>
<evidence type="ECO:0000256" key="3">
    <source>
        <dbReference type="ARBA" id="ARBA00022692"/>
    </source>
</evidence>
<dbReference type="InterPro" id="IPR004254">
    <property type="entry name" value="AdipoR/HlyIII-related"/>
</dbReference>
<evidence type="ECO:0000256" key="4">
    <source>
        <dbReference type="ARBA" id="ARBA00022989"/>
    </source>
</evidence>
<feature type="transmembrane region" description="Helical" evidence="6">
    <location>
        <begin position="202"/>
        <end position="223"/>
    </location>
</feature>
<feature type="transmembrane region" description="Helical" evidence="6">
    <location>
        <begin position="121"/>
        <end position="139"/>
    </location>
</feature>
<evidence type="ECO:0000256" key="5">
    <source>
        <dbReference type="ARBA" id="ARBA00023136"/>
    </source>
</evidence>
<comment type="similarity">
    <text evidence="2">Belongs to the ADIPOR family.</text>
</comment>
<accession>A0ABM1EGE6</accession>